<sequence length="57" mass="6010">MSAADKIKNAAEDLAGKAKEAVGGAKGDEELRREGQKDQAAADLKQRGEHVKDAFKG</sequence>
<proteinExistence type="inferred from homology"/>
<dbReference type="AlphaFoldDB" id="A0A2T0R6W6"/>
<accession>A0A2T0R6W6</accession>
<evidence type="ECO:0000313" key="4">
    <source>
        <dbReference type="EMBL" id="PRY16916.1"/>
    </source>
</evidence>
<feature type="domain" description="CsbD-like" evidence="3">
    <location>
        <begin position="5"/>
        <end position="56"/>
    </location>
</feature>
<dbReference type="RefSeq" id="WP_106209238.1">
    <property type="nucleotide sequence ID" value="NZ_PVZF01000003.1"/>
</dbReference>
<protein>
    <submittedName>
        <fullName evidence="4">CsbD-like protein</fullName>
    </submittedName>
</protein>
<reference evidence="4 5" key="1">
    <citation type="submission" date="2018-03" db="EMBL/GenBank/DDBJ databases">
        <title>Genomic Encyclopedia of Archaeal and Bacterial Type Strains, Phase II (KMG-II): from individual species to whole genera.</title>
        <authorList>
            <person name="Goeker M."/>
        </authorList>
    </citation>
    <scope>NUCLEOTIDE SEQUENCE [LARGE SCALE GENOMIC DNA]</scope>
    <source>
        <strain evidence="4 5">DSM 19711</strain>
    </source>
</reference>
<evidence type="ECO:0000256" key="1">
    <source>
        <dbReference type="ARBA" id="ARBA00009129"/>
    </source>
</evidence>
<dbReference type="InterPro" id="IPR036629">
    <property type="entry name" value="YjbJ_sf"/>
</dbReference>
<feature type="compositionally biased region" description="Basic and acidic residues" evidence="2">
    <location>
        <begin position="1"/>
        <end position="37"/>
    </location>
</feature>
<keyword evidence="5" id="KW-1185">Reference proteome</keyword>
<evidence type="ECO:0000259" key="3">
    <source>
        <dbReference type="Pfam" id="PF05532"/>
    </source>
</evidence>
<gene>
    <name evidence="4" type="ORF">CLV37_103349</name>
</gene>
<dbReference type="SUPFAM" id="SSF69047">
    <property type="entry name" value="Hypothetical protein YjbJ"/>
    <property type="match status" value="1"/>
</dbReference>
<comment type="caution">
    <text evidence="4">The sequence shown here is derived from an EMBL/GenBank/DDBJ whole genome shotgun (WGS) entry which is preliminary data.</text>
</comment>
<feature type="compositionally biased region" description="Basic and acidic residues" evidence="2">
    <location>
        <begin position="44"/>
        <end position="57"/>
    </location>
</feature>
<name>A0A2T0R6W6_9ACTN</name>
<dbReference type="InterPro" id="IPR008462">
    <property type="entry name" value="CsbD"/>
</dbReference>
<dbReference type="EMBL" id="PVZF01000003">
    <property type="protein sequence ID" value="PRY16916.1"/>
    <property type="molecule type" value="Genomic_DNA"/>
</dbReference>
<feature type="region of interest" description="Disordered" evidence="2">
    <location>
        <begin position="1"/>
        <end position="57"/>
    </location>
</feature>
<dbReference type="Pfam" id="PF05532">
    <property type="entry name" value="CsbD"/>
    <property type="match status" value="1"/>
</dbReference>
<organism evidence="4 5">
    <name type="scientific">Kineococcus rhizosphaerae</name>
    <dbReference type="NCBI Taxonomy" id="559628"/>
    <lineage>
        <taxon>Bacteria</taxon>
        <taxon>Bacillati</taxon>
        <taxon>Actinomycetota</taxon>
        <taxon>Actinomycetes</taxon>
        <taxon>Kineosporiales</taxon>
        <taxon>Kineosporiaceae</taxon>
        <taxon>Kineococcus</taxon>
    </lineage>
</organism>
<evidence type="ECO:0000256" key="2">
    <source>
        <dbReference type="SAM" id="MobiDB-lite"/>
    </source>
</evidence>
<comment type="similarity">
    <text evidence="1">Belongs to the UPF0337 (CsbD) family.</text>
</comment>
<evidence type="ECO:0000313" key="5">
    <source>
        <dbReference type="Proteomes" id="UP000238083"/>
    </source>
</evidence>
<dbReference type="Gene3D" id="1.10.1470.10">
    <property type="entry name" value="YjbJ"/>
    <property type="match status" value="1"/>
</dbReference>
<dbReference type="Proteomes" id="UP000238083">
    <property type="component" value="Unassembled WGS sequence"/>
</dbReference>